<dbReference type="PRINTS" id="PR00032">
    <property type="entry name" value="HTHARAC"/>
</dbReference>
<evidence type="ECO:0000256" key="2">
    <source>
        <dbReference type="ARBA" id="ARBA00023125"/>
    </source>
</evidence>
<evidence type="ECO:0000313" key="6">
    <source>
        <dbReference type="EMBL" id="SDS49968.1"/>
    </source>
</evidence>
<dbReference type="RefSeq" id="WP_092654053.1">
    <property type="nucleotide sequence ID" value="NZ_LT629732.1"/>
</dbReference>
<dbReference type="OrthoDB" id="3186094at2"/>
<dbReference type="PANTHER" id="PTHR46796">
    <property type="entry name" value="HTH-TYPE TRANSCRIPTIONAL ACTIVATOR RHAS-RELATED"/>
    <property type="match status" value="1"/>
</dbReference>
<dbReference type="Pfam" id="PF12833">
    <property type="entry name" value="HTH_18"/>
    <property type="match status" value="1"/>
</dbReference>
<dbReference type="SUPFAM" id="SSF46689">
    <property type="entry name" value="Homeodomain-like"/>
    <property type="match status" value="1"/>
</dbReference>
<dbReference type="AlphaFoldDB" id="A0A1H1SQ52"/>
<dbReference type="GO" id="GO:0043565">
    <property type="term" value="F:sequence-specific DNA binding"/>
    <property type="evidence" value="ECO:0007669"/>
    <property type="project" value="InterPro"/>
</dbReference>
<dbReference type="InterPro" id="IPR009057">
    <property type="entry name" value="Homeodomain-like_sf"/>
</dbReference>
<evidence type="ECO:0000256" key="4">
    <source>
        <dbReference type="ARBA" id="ARBA00023163"/>
    </source>
</evidence>
<evidence type="ECO:0000256" key="3">
    <source>
        <dbReference type="ARBA" id="ARBA00023159"/>
    </source>
</evidence>
<keyword evidence="1" id="KW-0805">Transcription regulation</keyword>
<keyword evidence="4" id="KW-0804">Transcription</keyword>
<sequence>MAQHASQPTLVLRTGPEIAEYPPRTTFGPRTLVDFEFVWLLRGSAHWQCGDLRLDLHPGTLLLARPGMRDHFRWDAERPSAHAYAHFGLADAGRLGDPDHWPLTRSLSPADPMAALCAYALWLAGGTPNPDLTRTAEVLGWLLDLFVRGPVPDDVSADAGLSPHLRRLADSVAGAWRNDGTRPLSLGELAAAAGVSPGHLSRLFRAEYSVGPVAAMELVRLARAATLLQRSNLTVAAVANACGFSSPFHFSRRFRAVYGVPPRTYRTAHATDDPHEPLVRAGLLRLARSLLADHT</sequence>
<feature type="domain" description="HTH araC/xylS-type" evidence="5">
    <location>
        <begin position="170"/>
        <end position="268"/>
    </location>
</feature>
<dbReference type="EMBL" id="LT629732">
    <property type="protein sequence ID" value="SDS49968.1"/>
    <property type="molecule type" value="Genomic_DNA"/>
</dbReference>
<gene>
    <name evidence="6" type="ORF">SAMN04489717_2889</name>
</gene>
<dbReference type="Gene3D" id="1.10.10.60">
    <property type="entry name" value="Homeodomain-like"/>
    <property type="match status" value="2"/>
</dbReference>
<dbReference type="InterPro" id="IPR037923">
    <property type="entry name" value="HTH-like"/>
</dbReference>
<dbReference type="SUPFAM" id="SSF51215">
    <property type="entry name" value="Regulatory protein AraC"/>
    <property type="match status" value="1"/>
</dbReference>
<dbReference type="PROSITE" id="PS01124">
    <property type="entry name" value="HTH_ARAC_FAMILY_2"/>
    <property type="match status" value="1"/>
</dbReference>
<dbReference type="InterPro" id="IPR050204">
    <property type="entry name" value="AraC_XylS_family_regulators"/>
</dbReference>
<dbReference type="Proteomes" id="UP000198983">
    <property type="component" value="Chromosome I"/>
</dbReference>
<dbReference type="PROSITE" id="PS00041">
    <property type="entry name" value="HTH_ARAC_FAMILY_1"/>
    <property type="match status" value="1"/>
</dbReference>
<organism evidence="6 7">
    <name type="scientific">Actinopolymorpha singaporensis</name>
    <dbReference type="NCBI Taxonomy" id="117157"/>
    <lineage>
        <taxon>Bacteria</taxon>
        <taxon>Bacillati</taxon>
        <taxon>Actinomycetota</taxon>
        <taxon>Actinomycetes</taxon>
        <taxon>Propionibacteriales</taxon>
        <taxon>Actinopolymorphaceae</taxon>
        <taxon>Actinopolymorpha</taxon>
    </lineage>
</organism>
<evidence type="ECO:0000256" key="1">
    <source>
        <dbReference type="ARBA" id="ARBA00023015"/>
    </source>
</evidence>
<evidence type="ECO:0000313" key="7">
    <source>
        <dbReference type="Proteomes" id="UP000198983"/>
    </source>
</evidence>
<dbReference type="STRING" id="117157.SAMN04489717_2889"/>
<reference evidence="6 7" key="1">
    <citation type="submission" date="2016-10" db="EMBL/GenBank/DDBJ databases">
        <authorList>
            <person name="de Groot N.N."/>
        </authorList>
    </citation>
    <scope>NUCLEOTIDE SEQUENCE [LARGE SCALE GENOMIC DNA]</scope>
    <source>
        <strain evidence="6 7">DSM 22024</strain>
    </source>
</reference>
<evidence type="ECO:0000259" key="5">
    <source>
        <dbReference type="PROSITE" id="PS01124"/>
    </source>
</evidence>
<dbReference type="InterPro" id="IPR018060">
    <property type="entry name" value="HTH_AraC"/>
</dbReference>
<keyword evidence="3" id="KW-0010">Activator</keyword>
<keyword evidence="7" id="KW-1185">Reference proteome</keyword>
<protein>
    <submittedName>
        <fullName evidence="6">AraC-like ligand binding domain-containing protein</fullName>
    </submittedName>
</protein>
<dbReference type="SMART" id="SM00342">
    <property type="entry name" value="HTH_ARAC"/>
    <property type="match status" value="1"/>
</dbReference>
<accession>A0A1H1SQ52</accession>
<name>A0A1H1SQ52_9ACTN</name>
<keyword evidence="2" id="KW-0238">DNA-binding</keyword>
<dbReference type="InterPro" id="IPR018062">
    <property type="entry name" value="HTH_AraC-typ_CS"/>
</dbReference>
<dbReference type="InterPro" id="IPR001387">
    <property type="entry name" value="Cro/C1-type_HTH"/>
</dbReference>
<dbReference type="GO" id="GO:0003700">
    <property type="term" value="F:DNA-binding transcription factor activity"/>
    <property type="evidence" value="ECO:0007669"/>
    <property type="project" value="InterPro"/>
</dbReference>
<dbReference type="InterPro" id="IPR020449">
    <property type="entry name" value="Tscrpt_reg_AraC-type_HTH"/>
</dbReference>
<proteinExistence type="predicted"/>
<dbReference type="CDD" id="cd00093">
    <property type="entry name" value="HTH_XRE"/>
    <property type="match status" value="1"/>
</dbReference>